<evidence type="ECO:0000313" key="1">
    <source>
        <dbReference type="EMBL" id="GAG66708.1"/>
    </source>
</evidence>
<feature type="non-terminal residue" evidence="1">
    <location>
        <position position="1"/>
    </location>
</feature>
<proteinExistence type="predicted"/>
<sequence length="29" mass="3553">ADFTLQTKITEMMRNIEKYCKTKDLRDFL</sequence>
<name>X1A1Q0_9ZZZZ</name>
<accession>X1A1Q0</accession>
<organism evidence="1">
    <name type="scientific">marine sediment metagenome</name>
    <dbReference type="NCBI Taxonomy" id="412755"/>
    <lineage>
        <taxon>unclassified sequences</taxon>
        <taxon>metagenomes</taxon>
        <taxon>ecological metagenomes</taxon>
    </lineage>
</organism>
<dbReference type="AlphaFoldDB" id="X1A1Q0"/>
<gene>
    <name evidence="1" type="ORF">S01H4_15086</name>
</gene>
<dbReference type="EMBL" id="BART01006611">
    <property type="protein sequence ID" value="GAG66708.1"/>
    <property type="molecule type" value="Genomic_DNA"/>
</dbReference>
<reference evidence="1" key="1">
    <citation type="journal article" date="2014" name="Front. Microbiol.">
        <title>High frequency of phylogenetically diverse reductive dehalogenase-homologous genes in deep subseafloor sedimentary metagenomes.</title>
        <authorList>
            <person name="Kawai M."/>
            <person name="Futagami T."/>
            <person name="Toyoda A."/>
            <person name="Takaki Y."/>
            <person name="Nishi S."/>
            <person name="Hori S."/>
            <person name="Arai W."/>
            <person name="Tsubouchi T."/>
            <person name="Morono Y."/>
            <person name="Uchiyama I."/>
            <person name="Ito T."/>
            <person name="Fujiyama A."/>
            <person name="Inagaki F."/>
            <person name="Takami H."/>
        </authorList>
    </citation>
    <scope>NUCLEOTIDE SEQUENCE</scope>
    <source>
        <strain evidence="1">Expedition CK06-06</strain>
    </source>
</reference>
<protein>
    <submittedName>
        <fullName evidence="1">Uncharacterized protein</fullName>
    </submittedName>
</protein>
<comment type="caution">
    <text evidence="1">The sequence shown here is derived from an EMBL/GenBank/DDBJ whole genome shotgun (WGS) entry which is preliminary data.</text>
</comment>